<evidence type="ECO:0000313" key="3">
    <source>
        <dbReference type="Proteomes" id="UP000887226"/>
    </source>
</evidence>
<dbReference type="InterPro" id="IPR045518">
    <property type="entry name" value="2EXR"/>
</dbReference>
<dbReference type="OrthoDB" id="3492400at2759"/>
<dbReference type="EMBL" id="MU254193">
    <property type="protein sequence ID" value="KAG9241563.1"/>
    <property type="molecule type" value="Genomic_DNA"/>
</dbReference>
<dbReference type="Proteomes" id="UP000887226">
    <property type="component" value="Unassembled WGS sequence"/>
</dbReference>
<evidence type="ECO:0000259" key="1">
    <source>
        <dbReference type="Pfam" id="PF20150"/>
    </source>
</evidence>
<organism evidence="2 3">
    <name type="scientific">Calycina marina</name>
    <dbReference type="NCBI Taxonomy" id="1763456"/>
    <lineage>
        <taxon>Eukaryota</taxon>
        <taxon>Fungi</taxon>
        <taxon>Dikarya</taxon>
        <taxon>Ascomycota</taxon>
        <taxon>Pezizomycotina</taxon>
        <taxon>Leotiomycetes</taxon>
        <taxon>Helotiales</taxon>
        <taxon>Pezizellaceae</taxon>
        <taxon>Calycina</taxon>
    </lineage>
</organism>
<dbReference type="AlphaFoldDB" id="A0A9P7YYP2"/>
<dbReference type="PANTHER" id="PTHR35910">
    <property type="entry name" value="2EXR DOMAIN-CONTAINING PROTEIN"/>
    <property type="match status" value="1"/>
</dbReference>
<protein>
    <recommendedName>
        <fullName evidence="1">2EXR domain-containing protein</fullName>
    </recommendedName>
</protein>
<evidence type="ECO:0000313" key="2">
    <source>
        <dbReference type="EMBL" id="KAG9241563.1"/>
    </source>
</evidence>
<keyword evidence="3" id="KW-1185">Reference proteome</keyword>
<dbReference type="Pfam" id="PF20150">
    <property type="entry name" value="2EXR"/>
    <property type="match status" value="1"/>
</dbReference>
<comment type="caution">
    <text evidence="2">The sequence shown here is derived from an EMBL/GenBank/DDBJ whole genome shotgun (WGS) entry which is preliminary data.</text>
</comment>
<name>A0A9P7YYP2_9HELO</name>
<gene>
    <name evidence="2" type="ORF">BJ878DRAFT_520190</name>
</gene>
<feature type="domain" description="2EXR" evidence="1">
    <location>
        <begin position="6"/>
        <end position="82"/>
    </location>
</feature>
<accession>A0A9P7YYP2</accession>
<proteinExistence type="predicted"/>
<sequence>MSGTNFHNFSLLPKELRLQIWRASFPSARRILCNRCTPGPAALYVNQESRAFAREFYDWRQHPAARHLFSCYGWMDYSTDIIDGDGIREGHYLPGHAEACRKIRHIHCSIGSVYELFTLLADHHLDLFSDAFLNLEQIDVMVHEHGTDGDVVVETIKETLEGAIAGRIKEIKSEREREDNLLFHPPTLSIELCPTTKEFVANGSVSECKNIYCELYR</sequence>
<reference evidence="2" key="1">
    <citation type="journal article" date="2021" name="IMA Fungus">
        <title>Genomic characterization of three marine fungi, including Emericellopsis atlantica sp. nov. with signatures of a generalist lifestyle and marine biomass degradation.</title>
        <authorList>
            <person name="Hagestad O.C."/>
            <person name="Hou L."/>
            <person name="Andersen J.H."/>
            <person name="Hansen E.H."/>
            <person name="Altermark B."/>
            <person name="Li C."/>
            <person name="Kuhnert E."/>
            <person name="Cox R.J."/>
            <person name="Crous P.W."/>
            <person name="Spatafora J.W."/>
            <person name="Lail K."/>
            <person name="Amirebrahimi M."/>
            <person name="Lipzen A."/>
            <person name="Pangilinan J."/>
            <person name="Andreopoulos W."/>
            <person name="Hayes R.D."/>
            <person name="Ng V."/>
            <person name="Grigoriev I.V."/>
            <person name="Jackson S.A."/>
            <person name="Sutton T.D.S."/>
            <person name="Dobson A.D.W."/>
            <person name="Rama T."/>
        </authorList>
    </citation>
    <scope>NUCLEOTIDE SEQUENCE</scope>
    <source>
        <strain evidence="2">TRa3180A</strain>
    </source>
</reference>
<dbReference type="PANTHER" id="PTHR35910:SF1">
    <property type="entry name" value="2EXR DOMAIN-CONTAINING PROTEIN"/>
    <property type="match status" value="1"/>
</dbReference>